<gene>
    <name evidence="2" type="ORF">ACFTOW_00760</name>
</gene>
<evidence type="ECO:0000313" key="2">
    <source>
        <dbReference type="EMBL" id="MFD1507943.1"/>
    </source>
</evidence>
<protein>
    <submittedName>
        <fullName evidence="2">Uncharacterized protein</fullName>
    </submittedName>
</protein>
<accession>A0ABW4EDF9</accession>
<proteinExistence type="predicted"/>
<name>A0ABW4EDF9_9RHOB</name>
<feature type="region of interest" description="Disordered" evidence="1">
    <location>
        <begin position="1"/>
        <end position="47"/>
    </location>
</feature>
<dbReference type="Proteomes" id="UP001597186">
    <property type="component" value="Unassembled WGS sequence"/>
</dbReference>
<organism evidence="2 3">
    <name type="scientific">Lacimonas salitolerans</name>
    <dbReference type="NCBI Taxonomy" id="1323750"/>
    <lineage>
        <taxon>Bacteria</taxon>
        <taxon>Pseudomonadati</taxon>
        <taxon>Pseudomonadota</taxon>
        <taxon>Alphaproteobacteria</taxon>
        <taxon>Rhodobacterales</taxon>
        <taxon>Paracoccaceae</taxon>
        <taxon>Lacimonas</taxon>
    </lineage>
</organism>
<feature type="compositionally biased region" description="Basic and acidic residues" evidence="1">
    <location>
        <begin position="22"/>
        <end position="41"/>
    </location>
</feature>
<dbReference type="RefSeq" id="WP_379912078.1">
    <property type="nucleotide sequence ID" value="NZ_JBHUDD010000004.1"/>
</dbReference>
<reference evidence="3" key="1">
    <citation type="journal article" date="2019" name="Int. J. Syst. Evol. Microbiol.">
        <title>The Global Catalogue of Microorganisms (GCM) 10K type strain sequencing project: providing services to taxonomists for standard genome sequencing and annotation.</title>
        <authorList>
            <consortium name="The Broad Institute Genomics Platform"/>
            <consortium name="The Broad Institute Genome Sequencing Center for Infectious Disease"/>
            <person name="Wu L."/>
            <person name="Ma J."/>
        </authorList>
    </citation>
    <scope>NUCLEOTIDE SEQUENCE [LARGE SCALE GENOMIC DNA]</scope>
    <source>
        <strain evidence="3">CGMCC 1.12477</strain>
    </source>
</reference>
<sequence length="143" mass="15541">MRTMSMVPPASRGDENETVSENAEHVRSESKEPPTRADGSPKKSAAAVQAVVAEEQRQMEMEMDFEGPLPLDSPAKSDQAQVQAALNSLEDLQSTMRNQKVGSCACGAIIGLSIASCSMKKSILDCILRAKYTQFNSNFCHIF</sequence>
<evidence type="ECO:0000313" key="3">
    <source>
        <dbReference type="Proteomes" id="UP001597186"/>
    </source>
</evidence>
<keyword evidence="3" id="KW-1185">Reference proteome</keyword>
<dbReference type="EMBL" id="JBHUDD010000004">
    <property type="protein sequence ID" value="MFD1507943.1"/>
    <property type="molecule type" value="Genomic_DNA"/>
</dbReference>
<comment type="caution">
    <text evidence="2">The sequence shown here is derived from an EMBL/GenBank/DDBJ whole genome shotgun (WGS) entry which is preliminary data.</text>
</comment>
<evidence type="ECO:0000256" key="1">
    <source>
        <dbReference type="SAM" id="MobiDB-lite"/>
    </source>
</evidence>